<organism evidence="1 2">
    <name type="scientific">Parascaris equorum</name>
    <name type="common">Equine roundworm</name>
    <dbReference type="NCBI Taxonomy" id="6256"/>
    <lineage>
        <taxon>Eukaryota</taxon>
        <taxon>Metazoa</taxon>
        <taxon>Ecdysozoa</taxon>
        <taxon>Nematoda</taxon>
        <taxon>Chromadorea</taxon>
        <taxon>Rhabditida</taxon>
        <taxon>Spirurina</taxon>
        <taxon>Ascaridomorpha</taxon>
        <taxon>Ascaridoidea</taxon>
        <taxon>Ascarididae</taxon>
        <taxon>Parascaris</taxon>
    </lineage>
</organism>
<reference evidence="2" key="1">
    <citation type="submission" date="2022-11" db="UniProtKB">
        <authorList>
            <consortium name="WormBaseParasite"/>
        </authorList>
    </citation>
    <scope>IDENTIFICATION</scope>
</reference>
<evidence type="ECO:0000313" key="1">
    <source>
        <dbReference type="Proteomes" id="UP000887564"/>
    </source>
</evidence>
<protein>
    <submittedName>
        <fullName evidence="2">Uncharacterized protein</fullName>
    </submittedName>
</protein>
<accession>A0A914S613</accession>
<name>A0A914S613_PAREQ</name>
<evidence type="ECO:0000313" key="2">
    <source>
        <dbReference type="WBParaSite" id="PEQ_0001378201-mRNA-1"/>
    </source>
</evidence>
<dbReference type="Proteomes" id="UP000887564">
    <property type="component" value="Unplaced"/>
</dbReference>
<keyword evidence="1" id="KW-1185">Reference proteome</keyword>
<dbReference type="WBParaSite" id="PEQ_0001378201-mRNA-1">
    <property type="protein sequence ID" value="PEQ_0001378201-mRNA-1"/>
    <property type="gene ID" value="PEQ_0001378201"/>
</dbReference>
<sequence length="78" mass="8510">MIYTVGTQAFHDEVLHLEGYVNELQTAMSRCSSSAAQLADLCEYFGTTECECESIAGVAFEKSDTINVCTCILFKTGL</sequence>
<dbReference type="AlphaFoldDB" id="A0A914S613"/>
<proteinExistence type="predicted"/>